<accession>A0A9W8G2Q5</accession>
<dbReference type="Proteomes" id="UP001151518">
    <property type="component" value="Unassembled WGS sequence"/>
</dbReference>
<dbReference type="OrthoDB" id="5565330at2759"/>
<name>A0A9W8G2Q5_9FUNG</name>
<evidence type="ECO:0000313" key="3">
    <source>
        <dbReference type="Proteomes" id="UP001151518"/>
    </source>
</evidence>
<evidence type="ECO:0000256" key="1">
    <source>
        <dbReference type="SAM" id="MobiDB-lite"/>
    </source>
</evidence>
<sequence length="224" mass="24298">MSDPEDPTAHEIIVLSPLYHLSVHFPQGSMYADVWLGTSNKTHDLLLHLSELRRKALNTSPIEEIATSPLSAASSSSELPSMVRSHSRSSSTTATAASPPSTARKDSVCDNNNTSPPQMCLSTRRSSHGLFNCPPGTRPADWLVAKESLFAAHSICQNHHAKFNAAVGKIQKYHQGPRPPSLEPLQSLLDDLLAKNKQDPGPIDSPACCICSASPYTRLFFSML</sequence>
<evidence type="ECO:0000313" key="2">
    <source>
        <dbReference type="EMBL" id="KAJ2670802.1"/>
    </source>
</evidence>
<proteinExistence type="predicted"/>
<dbReference type="AlphaFoldDB" id="A0A9W8G2Q5"/>
<organism evidence="2 3">
    <name type="scientific">Coemansia spiralis</name>
    <dbReference type="NCBI Taxonomy" id="417178"/>
    <lineage>
        <taxon>Eukaryota</taxon>
        <taxon>Fungi</taxon>
        <taxon>Fungi incertae sedis</taxon>
        <taxon>Zoopagomycota</taxon>
        <taxon>Kickxellomycotina</taxon>
        <taxon>Kickxellomycetes</taxon>
        <taxon>Kickxellales</taxon>
        <taxon>Kickxellaceae</taxon>
        <taxon>Coemansia</taxon>
    </lineage>
</organism>
<protein>
    <submittedName>
        <fullName evidence="2">Uncharacterized protein</fullName>
    </submittedName>
</protein>
<feature type="region of interest" description="Disordered" evidence="1">
    <location>
        <begin position="68"/>
        <end position="112"/>
    </location>
</feature>
<feature type="compositionally biased region" description="Low complexity" evidence="1">
    <location>
        <begin position="88"/>
        <end position="102"/>
    </location>
</feature>
<comment type="caution">
    <text evidence="2">The sequence shown here is derived from an EMBL/GenBank/DDBJ whole genome shotgun (WGS) entry which is preliminary data.</text>
</comment>
<gene>
    <name evidence="2" type="ORF">GGI25_005721</name>
</gene>
<feature type="compositionally biased region" description="Low complexity" evidence="1">
    <location>
        <begin position="68"/>
        <end position="81"/>
    </location>
</feature>
<dbReference type="EMBL" id="JANBTW010000116">
    <property type="protein sequence ID" value="KAJ2670802.1"/>
    <property type="molecule type" value="Genomic_DNA"/>
</dbReference>
<reference evidence="2" key="1">
    <citation type="submission" date="2022-07" db="EMBL/GenBank/DDBJ databases">
        <title>Phylogenomic reconstructions and comparative analyses of Kickxellomycotina fungi.</title>
        <authorList>
            <person name="Reynolds N.K."/>
            <person name="Stajich J.E."/>
            <person name="Barry K."/>
            <person name="Grigoriev I.V."/>
            <person name="Crous P."/>
            <person name="Smith M.E."/>
        </authorList>
    </citation>
    <scope>NUCLEOTIDE SEQUENCE</scope>
    <source>
        <strain evidence="2">NRRL 3115</strain>
    </source>
</reference>